<dbReference type="SUPFAM" id="SSF81383">
    <property type="entry name" value="F-box domain"/>
    <property type="match status" value="1"/>
</dbReference>
<gene>
    <name evidence="2" type="ORF">EX30DRAFT_396859</name>
</gene>
<organism evidence="2 3">
    <name type="scientific">Ascodesmis nigricans</name>
    <dbReference type="NCBI Taxonomy" id="341454"/>
    <lineage>
        <taxon>Eukaryota</taxon>
        <taxon>Fungi</taxon>
        <taxon>Dikarya</taxon>
        <taxon>Ascomycota</taxon>
        <taxon>Pezizomycotina</taxon>
        <taxon>Pezizomycetes</taxon>
        <taxon>Pezizales</taxon>
        <taxon>Ascodesmidaceae</taxon>
        <taxon>Ascodesmis</taxon>
    </lineage>
</organism>
<reference evidence="2 3" key="1">
    <citation type="submission" date="2019-04" db="EMBL/GenBank/DDBJ databases">
        <title>Comparative genomics and transcriptomics to analyze fruiting body development in filamentous ascomycetes.</title>
        <authorList>
            <consortium name="DOE Joint Genome Institute"/>
            <person name="Lutkenhaus R."/>
            <person name="Traeger S."/>
            <person name="Breuer J."/>
            <person name="Kuo A."/>
            <person name="Lipzen A."/>
            <person name="Pangilinan J."/>
            <person name="Dilworth D."/>
            <person name="Sandor L."/>
            <person name="Poggeler S."/>
            <person name="Barry K."/>
            <person name="Grigoriev I.V."/>
            <person name="Nowrousian M."/>
        </authorList>
    </citation>
    <scope>NUCLEOTIDE SEQUENCE [LARGE SCALE GENOMIC DNA]</scope>
    <source>
        <strain evidence="2 3">CBS 389.68</strain>
    </source>
</reference>
<accession>A0A4S2MTJ1</accession>
<dbReference type="PROSITE" id="PS50181">
    <property type="entry name" value="FBOX"/>
    <property type="match status" value="1"/>
</dbReference>
<dbReference type="EMBL" id="ML220129">
    <property type="protein sequence ID" value="TGZ79797.1"/>
    <property type="molecule type" value="Genomic_DNA"/>
</dbReference>
<dbReference type="InterPro" id="IPR001810">
    <property type="entry name" value="F-box_dom"/>
</dbReference>
<dbReference type="AlphaFoldDB" id="A0A4S2MTJ1"/>
<protein>
    <recommendedName>
        <fullName evidence="1">F-box domain-containing protein</fullName>
    </recommendedName>
</protein>
<dbReference type="Pfam" id="PF00646">
    <property type="entry name" value="F-box"/>
    <property type="match status" value="1"/>
</dbReference>
<dbReference type="Proteomes" id="UP000298138">
    <property type="component" value="Unassembled WGS sequence"/>
</dbReference>
<dbReference type="InParanoid" id="A0A4S2MTJ1"/>
<evidence type="ECO:0000259" key="1">
    <source>
        <dbReference type="PROSITE" id="PS50181"/>
    </source>
</evidence>
<evidence type="ECO:0000313" key="2">
    <source>
        <dbReference type="EMBL" id="TGZ79797.1"/>
    </source>
</evidence>
<dbReference type="OrthoDB" id="5273847at2759"/>
<name>A0A4S2MTJ1_9PEZI</name>
<proteinExistence type="predicted"/>
<dbReference type="InterPro" id="IPR036047">
    <property type="entry name" value="F-box-like_dom_sf"/>
</dbReference>
<keyword evidence="3" id="KW-1185">Reference proteome</keyword>
<feature type="domain" description="F-box" evidence="1">
    <location>
        <begin position="250"/>
        <end position="297"/>
    </location>
</feature>
<sequence length="1004" mass="114317">MANPTIPDKDRCLICNSEIELPPRIIEQINRYLNDPGAFAVFAARQRVPAEEEWEEWEMDEVSGYWKDRFVCISQESRGRWVRNRREPSWIERKEKKPEGKYFIARGRYHWTGRSVLSIQAKEHPGRYSTEGYWPENEVGAKVMHEACWCLCRNALGHVEPDELGPGQRATETEIACFLLEDKSPKRVRFYPLPGVGRGNPYKGHDPFPSTNSTGFLAHLRYSFYLPLTHHPQIRKSSIIWGPAIWPTPLSPLERLPAELLLTILDHLPSLSHLYFRLSSRRVASLFSTSSTYWRSRLLVDFPIWTRREEAQLREMRKVDFKGGYGILCTATEPEFQYEDITFRVRVFTAFSLEAKRLCRELRESREKVQAVEEWVVRAAQMNVDSRGVEMQVLGEYKMNERLYFLNGRSGREAWGRINKITVYARENAEVRGKAEDMIGMTVNWDRGGEMTRGWTHSTLSWTEDIQGKEIIGVITSIKNNCFSEVTAIQLIFSDGSYSKILGPDRCGHKLVMMPPKGITIIGFAMKFKNDKHHHSILTSFGIIEADIFQRKQPAFRSYHTRGGNPLLRTFWIAPSPPPCDIVVGELYGIQWSRQLPLSGYVLLDPEKNPVSKVEIRTRRKRPHAPRGIDALKVITRSGMVSSLTMTWFVEEEDITESVVFELDHEAGEVLQEMLVLLHSRGLEGEREEFILDLVFITNHGRESPHLQSLNSIQTFASKHNLTVLQIPLESQLAGFYTSNCQGVGVLFKHAPPTPSTPIPYHTSFHSVCGGFWLNSSPPRHIIESGDYLPKLSSLPPGIIHDAKTCHRCEASCKENLFADYIVFPDPSNIVNLHWFKPGTLTNVVPSVLGQFIVSSEDGKFVIVPAPRFHDSAPCTFVPSKTTIIGFDRPGELVALRFHCLQDDHTIGRTRKLYQCQELLIVTGVSARLRFKDGELSEWVTTGTKPRTLKLSIAPPWNIDFDIVSPCGYAIGGLKWLIREGRIVGLGGLWVESVYVKTSPQDTA</sequence>
<evidence type="ECO:0000313" key="3">
    <source>
        <dbReference type="Proteomes" id="UP000298138"/>
    </source>
</evidence>